<dbReference type="SUPFAM" id="SSF56801">
    <property type="entry name" value="Acetyl-CoA synthetase-like"/>
    <property type="match status" value="1"/>
</dbReference>
<dbReference type="OrthoDB" id="329835at2759"/>
<evidence type="ECO:0000313" key="4">
    <source>
        <dbReference type="EMBL" id="CAC5390671.1"/>
    </source>
</evidence>
<dbReference type="EMBL" id="CACVKT020004598">
    <property type="protein sequence ID" value="CAC5390671.1"/>
    <property type="molecule type" value="Genomic_DNA"/>
</dbReference>
<dbReference type="InterPro" id="IPR009081">
    <property type="entry name" value="PP-bd_ACP"/>
</dbReference>
<dbReference type="SUPFAM" id="SSF47336">
    <property type="entry name" value="ACP-like"/>
    <property type="match status" value="1"/>
</dbReference>
<evidence type="ECO:0000256" key="2">
    <source>
        <dbReference type="ARBA" id="ARBA00022553"/>
    </source>
</evidence>
<dbReference type="PROSITE" id="PS50075">
    <property type="entry name" value="CARRIER"/>
    <property type="match status" value="1"/>
</dbReference>
<reference evidence="4 5" key="1">
    <citation type="submission" date="2020-06" db="EMBL/GenBank/DDBJ databases">
        <authorList>
            <person name="Li R."/>
            <person name="Bekaert M."/>
        </authorList>
    </citation>
    <scope>NUCLEOTIDE SEQUENCE [LARGE SCALE GENOMIC DNA]</scope>
    <source>
        <strain evidence="5">wild</strain>
    </source>
</reference>
<dbReference type="Proteomes" id="UP000507470">
    <property type="component" value="Unassembled WGS sequence"/>
</dbReference>
<dbReference type="PANTHER" id="PTHR44845:SF6">
    <property type="entry name" value="BETA-ALANINE-ACTIVATING ENZYME"/>
    <property type="match status" value="1"/>
</dbReference>
<evidence type="ECO:0000313" key="5">
    <source>
        <dbReference type="Proteomes" id="UP000507470"/>
    </source>
</evidence>
<dbReference type="SUPFAM" id="SSF51735">
    <property type="entry name" value="NAD(P)-binding Rossmann-fold domains"/>
    <property type="match status" value="1"/>
</dbReference>
<protein>
    <recommendedName>
        <fullName evidence="3">Carrier domain-containing protein</fullName>
    </recommendedName>
</protein>
<sequence length="565" mass="64874">MSIVAYVSPSFVYTLELKEYLSKVLPKYMLPTYIKKIEVTDYPMTLNGKIDRKLLEKDESVHEQQQYVGSSPLNEIQLAISKMWCSLLKFKEPIASTPHRQSSFTDLGGNSLQLVLLQRIFEEQFSVRLSFTDLGTADTIEEFAEVIERKKDALQKSSQCHNKDTHCIRELILKDSQLGLDIRTRVCKRKPISACAAKNNFKYPRNILISGVTGFLGAYLLSQLLEQTHARIWCMVRETTEARGLKRIIDNLRRYNLWKSSYTTRMEVVVSDLSHENLGIASDIYEDLCNDIDVVFMNAAMMNFNTNYEDHRIANVDSTKEFVKFAMTGVQKFVFQTSSLSVFLFPSEPKTGDPQHRMCYESEFFDDPCTVQGGYGQSKWASEKIVMEAIEHLPGGAIFIPARVSGCSVTGLGPKNGLFATILIGMRKFGYYPDMDFPFDLTPVDFCANAMVEIAIRICNETKELPKVYHLFNAQTFPFREIFKGMDLVPLPLNDWREKLKTAPEDYKELIPLTPFFMSQFWDRAAYWPIFDTSNTDKMISKETKDLMLHSAELLKIYKRYFGIS</sequence>
<feature type="domain" description="Carrier" evidence="3">
    <location>
        <begin position="71"/>
        <end position="151"/>
    </location>
</feature>
<dbReference type="Pfam" id="PF00550">
    <property type="entry name" value="PP-binding"/>
    <property type="match status" value="1"/>
</dbReference>
<evidence type="ECO:0000256" key="1">
    <source>
        <dbReference type="ARBA" id="ARBA00022450"/>
    </source>
</evidence>
<proteinExistence type="predicted"/>
<keyword evidence="1" id="KW-0596">Phosphopantetheine</keyword>
<dbReference type="AlphaFoldDB" id="A0A6J8C5H0"/>
<dbReference type="Pfam" id="PF07993">
    <property type="entry name" value="NAD_binding_4"/>
    <property type="match status" value="1"/>
</dbReference>
<dbReference type="PANTHER" id="PTHR44845">
    <property type="entry name" value="CARRIER DOMAIN-CONTAINING PROTEIN"/>
    <property type="match status" value="1"/>
</dbReference>
<dbReference type="InterPro" id="IPR013120">
    <property type="entry name" value="FAR_NAD-bd"/>
</dbReference>
<name>A0A6J8C5H0_MYTCO</name>
<evidence type="ECO:0000259" key="3">
    <source>
        <dbReference type="PROSITE" id="PS50075"/>
    </source>
</evidence>
<dbReference type="InterPro" id="IPR036291">
    <property type="entry name" value="NAD(P)-bd_dom_sf"/>
</dbReference>
<dbReference type="InterPro" id="IPR045851">
    <property type="entry name" value="AMP-bd_C_sf"/>
</dbReference>
<dbReference type="Gene3D" id="3.40.50.720">
    <property type="entry name" value="NAD(P)-binding Rossmann-like Domain"/>
    <property type="match status" value="1"/>
</dbReference>
<accession>A0A6J8C5H0</accession>
<dbReference type="Gene3D" id="3.30.300.30">
    <property type="match status" value="1"/>
</dbReference>
<keyword evidence="2" id="KW-0597">Phosphoprotein</keyword>
<organism evidence="4 5">
    <name type="scientific">Mytilus coruscus</name>
    <name type="common">Sea mussel</name>
    <dbReference type="NCBI Taxonomy" id="42192"/>
    <lineage>
        <taxon>Eukaryota</taxon>
        <taxon>Metazoa</taxon>
        <taxon>Spiralia</taxon>
        <taxon>Lophotrochozoa</taxon>
        <taxon>Mollusca</taxon>
        <taxon>Bivalvia</taxon>
        <taxon>Autobranchia</taxon>
        <taxon>Pteriomorphia</taxon>
        <taxon>Mytilida</taxon>
        <taxon>Mytiloidea</taxon>
        <taxon>Mytilidae</taxon>
        <taxon>Mytilinae</taxon>
        <taxon>Mytilus</taxon>
    </lineage>
</organism>
<dbReference type="Gene3D" id="1.10.1200.10">
    <property type="entry name" value="ACP-like"/>
    <property type="match status" value="1"/>
</dbReference>
<dbReference type="InterPro" id="IPR036736">
    <property type="entry name" value="ACP-like_sf"/>
</dbReference>
<keyword evidence="5" id="KW-1185">Reference proteome</keyword>
<gene>
    <name evidence="4" type="ORF">MCOR_25756</name>
</gene>